<keyword evidence="2" id="KW-1185">Reference proteome</keyword>
<reference evidence="1 2" key="1">
    <citation type="journal article" date="2024" name="Nat. Commun.">
        <title>Phylogenomics reveals the evolutionary origins of lichenization in chlorophyte algae.</title>
        <authorList>
            <person name="Puginier C."/>
            <person name="Libourel C."/>
            <person name="Otte J."/>
            <person name="Skaloud P."/>
            <person name="Haon M."/>
            <person name="Grisel S."/>
            <person name="Petersen M."/>
            <person name="Berrin J.G."/>
            <person name="Delaux P.M."/>
            <person name="Dal Grande F."/>
            <person name="Keller J."/>
        </authorList>
    </citation>
    <scope>NUCLEOTIDE SEQUENCE [LARGE SCALE GENOMIC DNA]</scope>
    <source>
        <strain evidence="1 2">SAG 2145</strain>
    </source>
</reference>
<name>A0AAW1Q945_9CHLO</name>
<evidence type="ECO:0000313" key="1">
    <source>
        <dbReference type="EMBL" id="KAK9818835.1"/>
    </source>
</evidence>
<accession>A0AAW1Q945</accession>
<sequence>MPISRRGRPIQPSLPHSCKSHDPVIVVDISDQRHAELEHPSLHHFVPSPSQSCSSGWYPKTGFNLWLAIFLKNVLAGAQCSLL</sequence>
<proteinExistence type="predicted"/>
<gene>
    <name evidence="1" type="ORF">WJX74_010221</name>
</gene>
<evidence type="ECO:0000313" key="2">
    <source>
        <dbReference type="Proteomes" id="UP001438707"/>
    </source>
</evidence>
<organism evidence="1 2">
    <name type="scientific">Apatococcus lobatus</name>
    <dbReference type="NCBI Taxonomy" id="904363"/>
    <lineage>
        <taxon>Eukaryota</taxon>
        <taxon>Viridiplantae</taxon>
        <taxon>Chlorophyta</taxon>
        <taxon>core chlorophytes</taxon>
        <taxon>Trebouxiophyceae</taxon>
        <taxon>Chlorellales</taxon>
        <taxon>Chlorellaceae</taxon>
        <taxon>Apatococcus</taxon>
    </lineage>
</organism>
<protein>
    <submittedName>
        <fullName evidence="1">Uncharacterized protein</fullName>
    </submittedName>
</protein>
<dbReference type="EMBL" id="JALJOS010000054">
    <property type="protein sequence ID" value="KAK9818835.1"/>
    <property type="molecule type" value="Genomic_DNA"/>
</dbReference>
<comment type="caution">
    <text evidence="1">The sequence shown here is derived from an EMBL/GenBank/DDBJ whole genome shotgun (WGS) entry which is preliminary data.</text>
</comment>
<dbReference type="Proteomes" id="UP001438707">
    <property type="component" value="Unassembled WGS sequence"/>
</dbReference>
<dbReference type="AlphaFoldDB" id="A0AAW1Q945"/>